<dbReference type="Pfam" id="PF00931">
    <property type="entry name" value="NB-ARC"/>
    <property type="match status" value="1"/>
</dbReference>
<reference evidence="8" key="1">
    <citation type="journal article" date="2019" name="BMC Genomics">
        <title>A new reference genome for Sorghum bicolor reveals high levels of sequence similarity between sweet and grain genotypes: implications for the genetics of sugar metabolism.</title>
        <authorList>
            <person name="Cooper E.A."/>
            <person name="Brenton Z.W."/>
            <person name="Flinn B.S."/>
            <person name="Jenkins J."/>
            <person name="Shu S."/>
            <person name="Flowers D."/>
            <person name="Luo F."/>
            <person name="Wang Y."/>
            <person name="Xia P."/>
            <person name="Barry K."/>
            <person name="Daum C."/>
            <person name="Lipzen A."/>
            <person name="Yoshinaga Y."/>
            <person name="Schmutz J."/>
            <person name="Saski C."/>
            <person name="Vermerris W."/>
            <person name="Kresovich S."/>
        </authorList>
    </citation>
    <scope>NUCLEOTIDE SEQUENCE</scope>
</reference>
<evidence type="ECO:0000256" key="5">
    <source>
        <dbReference type="ARBA" id="ARBA00022821"/>
    </source>
</evidence>
<dbReference type="EMBL" id="CM027684">
    <property type="protein sequence ID" value="KAG0530584.1"/>
    <property type="molecule type" value="Genomic_DNA"/>
</dbReference>
<evidence type="ECO:0000259" key="7">
    <source>
        <dbReference type="Pfam" id="PF18052"/>
    </source>
</evidence>
<evidence type="ECO:0000256" key="2">
    <source>
        <dbReference type="ARBA" id="ARBA00022614"/>
    </source>
</evidence>
<keyword evidence="4" id="KW-0547">Nucleotide-binding</keyword>
<comment type="caution">
    <text evidence="8">The sequence shown here is derived from an EMBL/GenBank/DDBJ whole genome shotgun (WGS) entry which is preliminary data.</text>
</comment>
<dbReference type="GO" id="GO:0043531">
    <property type="term" value="F:ADP binding"/>
    <property type="evidence" value="ECO:0007669"/>
    <property type="project" value="InterPro"/>
</dbReference>
<dbReference type="PANTHER" id="PTHR19338:SF48">
    <property type="entry name" value="OS12G0166600 PROTEIN"/>
    <property type="match status" value="1"/>
</dbReference>
<evidence type="ECO:0008006" key="10">
    <source>
        <dbReference type="Google" id="ProtNLM"/>
    </source>
</evidence>
<evidence type="ECO:0000256" key="1">
    <source>
        <dbReference type="ARBA" id="ARBA00008894"/>
    </source>
</evidence>
<comment type="similarity">
    <text evidence="1">Belongs to the disease resistance NB-LRR family.</text>
</comment>
<reference evidence="8" key="2">
    <citation type="submission" date="2020-10" db="EMBL/GenBank/DDBJ databases">
        <authorList>
            <person name="Cooper E.A."/>
            <person name="Brenton Z.W."/>
            <person name="Flinn B.S."/>
            <person name="Jenkins J."/>
            <person name="Shu S."/>
            <person name="Flowers D."/>
            <person name="Luo F."/>
            <person name="Wang Y."/>
            <person name="Xia P."/>
            <person name="Barry K."/>
            <person name="Daum C."/>
            <person name="Lipzen A."/>
            <person name="Yoshinaga Y."/>
            <person name="Schmutz J."/>
            <person name="Saski C."/>
            <person name="Vermerris W."/>
            <person name="Kresovich S."/>
        </authorList>
    </citation>
    <scope>NUCLEOTIDE SEQUENCE</scope>
</reference>
<gene>
    <name evidence="8" type="ORF">BDA96_05G199000</name>
</gene>
<evidence type="ECO:0000313" key="8">
    <source>
        <dbReference type="EMBL" id="KAG0530584.1"/>
    </source>
</evidence>
<dbReference type="InterPro" id="IPR041118">
    <property type="entry name" value="Rx_N"/>
</dbReference>
<dbReference type="SUPFAM" id="SSF52540">
    <property type="entry name" value="P-loop containing nucleoside triphosphate hydrolases"/>
    <property type="match status" value="1"/>
</dbReference>
<dbReference type="GO" id="GO:0006952">
    <property type="term" value="P:defense response"/>
    <property type="evidence" value="ECO:0007669"/>
    <property type="project" value="UniProtKB-KW"/>
</dbReference>
<name>A0A921QZV2_SORBI</name>
<dbReference type="Gene3D" id="3.40.50.300">
    <property type="entry name" value="P-loop containing nucleotide triphosphate hydrolases"/>
    <property type="match status" value="1"/>
</dbReference>
<evidence type="ECO:0000313" key="9">
    <source>
        <dbReference type="Proteomes" id="UP000807115"/>
    </source>
</evidence>
<keyword evidence="5" id="KW-0611">Plant defense</keyword>
<accession>A0A921QZV2</accession>
<dbReference type="PANTHER" id="PTHR19338">
    <property type="entry name" value="TRANSLOCASE OF INNER MITOCHONDRIAL MEMBRANE 13 HOMOLOG"/>
    <property type="match status" value="1"/>
</dbReference>
<dbReference type="Proteomes" id="UP000807115">
    <property type="component" value="Chromosome 5"/>
</dbReference>
<evidence type="ECO:0000256" key="3">
    <source>
        <dbReference type="ARBA" id="ARBA00022737"/>
    </source>
</evidence>
<dbReference type="AlphaFoldDB" id="A0A921QZV2"/>
<dbReference type="InterPro" id="IPR027417">
    <property type="entry name" value="P-loop_NTPase"/>
</dbReference>
<organism evidence="8 9">
    <name type="scientific">Sorghum bicolor</name>
    <name type="common">Sorghum</name>
    <name type="synonym">Sorghum vulgare</name>
    <dbReference type="NCBI Taxonomy" id="4558"/>
    <lineage>
        <taxon>Eukaryota</taxon>
        <taxon>Viridiplantae</taxon>
        <taxon>Streptophyta</taxon>
        <taxon>Embryophyta</taxon>
        <taxon>Tracheophyta</taxon>
        <taxon>Spermatophyta</taxon>
        <taxon>Magnoliopsida</taxon>
        <taxon>Liliopsida</taxon>
        <taxon>Poales</taxon>
        <taxon>Poaceae</taxon>
        <taxon>PACMAD clade</taxon>
        <taxon>Panicoideae</taxon>
        <taxon>Andropogonodae</taxon>
        <taxon>Andropogoneae</taxon>
        <taxon>Sorghinae</taxon>
        <taxon>Sorghum</taxon>
    </lineage>
</organism>
<sequence length="326" mass="36722">MEALNCASMGAMGSLLWKLDKLPHTAPEAEDQAQAIRQLRNGVANIRTKLVELSEAHEQHESPLTANYWMKEARELSYDMEDCVDQFVLADSESDAKVAFADEISGFRIRVAEVMERYYRFKLGYVLSCPTVINKASACPRLRRASGDTNRVALVGIECQINELVGLLKPNNGGDERELQLKVLSILGVEGVGKSTVAQELWRVLGEEFECRAFVHAAKKPNMRLILTNILLQIRPNHPPEVCRVPNLIQDITNHLQDKRYCIMVDDLWAVSVWETISRAFPEGNCCSRIITTTTIEDVALACCSYDPEHVFKMKPLSYNHSKKSL</sequence>
<keyword evidence="3" id="KW-0677">Repeat</keyword>
<feature type="domain" description="Disease resistance N-terminal" evidence="7">
    <location>
        <begin position="13"/>
        <end position="94"/>
    </location>
</feature>
<keyword evidence="2" id="KW-0433">Leucine-rich repeat</keyword>
<dbReference type="InterPro" id="IPR002182">
    <property type="entry name" value="NB-ARC"/>
</dbReference>
<protein>
    <recommendedName>
        <fullName evidence="10">NB-ARC domain-containing protein</fullName>
    </recommendedName>
</protein>
<evidence type="ECO:0000256" key="4">
    <source>
        <dbReference type="ARBA" id="ARBA00022741"/>
    </source>
</evidence>
<proteinExistence type="inferred from homology"/>
<dbReference type="Pfam" id="PF18052">
    <property type="entry name" value="Rx_N"/>
    <property type="match status" value="1"/>
</dbReference>
<feature type="domain" description="NB-ARC" evidence="6">
    <location>
        <begin position="178"/>
        <end position="305"/>
    </location>
</feature>
<evidence type="ECO:0000259" key="6">
    <source>
        <dbReference type="Pfam" id="PF00931"/>
    </source>
</evidence>
<dbReference type="Gene3D" id="1.20.5.4130">
    <property type="match status" value="1"/>
</dbReference>
<dbReference type="PRINTS" id="PR00364">
    <property type="entry name" value="DISEASERSIST"/>
</dbReference>